<reference evidence="1 2" key="1">
    <citation type="journal article" date="2012" name="PLoS Pathog.">
        <title>Diverse lifestyles and strategies of plant pathogenesis encoded in the genomes of eighteen Dothideomycetes fungi.</title>
        <authorList>
            <person name="Ohm R.A."/>
            <person name="Feau N."/>
            <person name="Henrissat B."/>
            <person name="Schoch C.L."/>
            <person name="Horwitz B.A."/>
            <person name="Barry K.W."/>
            <person name="Condon B.J."/>
            <person name="Copeland A.C."/>
            <person name="Dhillon B."/>
            <person name="Glaser F."/>
            <person name="Hesse C.N."/>
            <person name="Kosti I."/>
            <person name="LaButti K."/>
            <person name="Lindquist E.A."/>
            <person name="Lucas S."/>
            <person name="Salamov A.A."/>
            <person name="Bradshaw R.E."/>
            <person name="Ciuffetti L."/>
            <person name="Hamelin R.C."/>
            <person name="Kema G.H.J."/>
            <person name="Lawrence C."/>
            <person name="Scott J.A."/>
            <person name="Spatafora J.W."/>
            <person name="Turgeon B.G."/>
            <person name="de Wit P.J.G.M."/>
            <person name="Zhong S."/>
            <person name="Goodwin S.B."/>
            <person name="Grigoriev I.V."/>
        </authorList>
    </citation>
    <scope>NUCLEOTIDE SEQUENCE [LARGE SCALE GENOMIC DNA]</scope>
    <source>
        <strain evidence="1 2">SO2202</strain>
    </source>
</reference>
<dbReference type="EMBL" id="KB456265">
    <property type="protein sequence ID" value="EMF12005.1"/>
    <property type="molecule type" value="Genomic_DNA"/>
</dbReference>
<protein>
    <submittedName>
        <fullName evidence="1">Uncharacterized protein</fullName>
    </submittedName>
</protein>
<dbReference type="GeneID" id="27898525"/>
<dbReference type="RefSeq" id="XP_016760126.1">
    <property type="nucleotide sequence ID" value="XM_016901388.1"/>
</dbReference>
<keyword evidence="2" id="KW-1185">Reference proteome</keyword>
<accession>N1QJM2</accession>
<organism evidence="1 2">
    <name type="scientific">Sphaerulina musiva (strain SO2202)</name>
    <name type="common">Poplar stem canker fungus</name>
    <name type="synonym">Septoria musiva</name>
    <dbReference type="NCBI Taxonomy" id="692275"/>
    <lineage>
        <taxon>Eukaryota</taxon>
        <taxon>Fungi</taxon>
        <taxon>Dikarya</taxon>
        <taxon>Ascomycota</taxon>
        <taxon>Pezizomycotina</taxon>
        <taxon>Dothideomycetes</taxon>
        <taxon>Dothideomycetidae</taxon>
        <taxon>Mycosphaerellales</taxon>
        <taxon>Mycosphaerellaceae</taxon>
        <taxon>Sphaerulina</taxon>
    </lineage>
</organism>
<name>N1QJM2_SPHMS</name>
<gene>
    <name evidence="1" type="ORF">SEPMUDRAFT_117957</name>
</gene>
<proteinExistence type="predicted"/>
<dbReference type="HOGENOM" id="CLU_2279247_0_0_1"/>
<sequence>MPTLPSHQPTTERFIHLAPPRLLQCDYDGTTTEDGFKMTRLDHSAIPALQPDYCHRNFTIFTRLRPAPRVFFSPAVCPEATEDLTLPSSLLAALTRASWAKL</sequence>
<dbReference type="Proteomes" id="UP000016931">
    <property type="component" value="Unassembled WGS sequence"/>
</dbReference>
<evidence type="ECO:0000313" key="2">
    <source>
        <dbReference type="Proteomes" id="UP000016931"/>
    </source>
</evidence>
<evidence type="ECO:0000313" key="1">
    <source>
        <dbReference type="EMBL" id="EMF12005.1"/>
    </source>
</evidence>
<dbReference type="AlphaFoldDB" id="N1QJM2"/>